<evidence type="ECO:0000313" key="3">
    <source>
        <dbReference type="Proteomes" id="UP001430953"/>
    </source>
</evidence>
<accession>A0AAW2GS37</accession>
<organism evidence="2 3">
    <name type="scientific">Cardiocondyla obscurior</name>
    <dbReference type="NCBI Taxonomy" id="286306"/>
    <lineage>
        <taxon>Eukaryota</taxon>
        <taxon>Metazoa</taxon>
        <taxon>Ecdysozoa</taxon>
        <taxon>Arthropoda</taxon>
        <taxon>Hexapoda</taxon>
        <taxon>Insecta</taxon>
        <taxon>Pterygota</taxon>
        <taxon>Neoptera</taxon>
        <taxon>Endopterygota</taxon>
        <taxon>Hymenoptera</taxon>
        <taxon>Apocrita</taxon>
        <taxon>Aculeata</taxon>
        <taxon>Formicoidea</taxon>
        <taxon>Formicidae</taxon>
        <taxon>Myrmicinae</taxon>
        <taxon>Cardiocondyla</taxon>
    </lineage>
</organism>
<protein>
    <submittedName>
        <fullName evidence="2">Uncharacterized protein</fullName>
    </submittedName>
</protein>
<evidence type="ECO:0000313" key="2">
    <source>
        <dbReference type="EMBL" id="KAL0130071.1"/>
    </source>
</evidence>
<keyword evidence="1" id="KW-1133">Transmembrane helix</keyword>
<gene>
    <name evidence="2" type="ORF">PUN28_001988</name>
</gene>
<comment type="caution">
    <text evidence="2">The sequence shown here is derived from an EMBL/GenBank/DDBJ whole genome shotgun (WGS) entry which is preliminary data.</text>
</comment>
<dbReference type="Proteomes" id="UP001430953">
    <property type="component" value="Unassembled WGS sequence"/>
</dbReference>
<reference evidence="2 3" key="1">
    <citation type="submission" date="2023-03" db="EMBL/GenBank/DDBJ databases">
        <title>High recombination rates correlate with genetic variation in Cardiocondyla obscurior ants.</title>
        <authorList>
            <person name="Errbii M."/>
        </authorList>
    </citation>
    <scope>NUCLEOTIDE SEQUENCE [LARGE SCALE GENOMIC DNA]</scope>
    <source>
        <strain evidence="2">Alpha-2009</strain>
        <tissue evidence="2">Whole body</tissue>
    </source>
</reference>
<keyword evidence="1" id="KW-0472">Membrane</keyword>
<name>A0AAW2GS37_9HYME</name>
<feature type="transmembrane region" description="Helical" evidence="1">
    <location>
        <begin position="29"/>
        <end position="49"/>
    </location>
</feature>
<dbReference type="AlphaFoldDB" id="A0AAW2GS37"/>
<keyword evidence="3" id="KW-1185">Reference proteome</keyword>
<dbReference type="EMBL" id="JADYXP020000002">
    <property type="protein sequence ID" value="KAL0130071.1"/>
    <property type="molecule type" value="Genomic_DNA"/>
</dbReference>
<proteinExistence type="predicted"/>
<keyword evidence="1" id="KW-0812">Transmembrane</keyword>
<evidence type="ECO:0000256" key="1">
    <source>
        <dbReference type="SAM" id="Phobius"/>
    </source>
</evidence>
<sequence length="98" mass="11390">MPPAVNHANGSNDDANVKRSRQSVDGLKGIAVCAVYFNKLYFPPLFFFFQKKKKKKKKRSRFEKNEATRRIFTRCSLFSLSPKGLRLSMFNTVVRTRK</sequence>